<evidence type="ECO:0000259" key="2">
    <source>
        <dbReference type="Pfam" id="PF02517"/>
    </source>
</evidence>
<dbReference type="Proteomes" id="UP001139031">
    <property type="component" value="Unassembled WGS sequence"/>
</dbReference>
<keyword evidence="4" id="KW-1185">Reference proteome</keyword>
<keyword evidence="1" id="KW-0812">Transmembrane</keyword>
<keyword evidence="3" id="KW-0378">Hydrolase</keyword>
<reference evidence="3" key="1">
    <citation type="submission" date="2021-08" db="EMBL/GenBank/DDBJ databases">
        <authorList>
            <person name="Stevens D.C."/>
        </authorList>
    </citation>
    <scope>NUCLEOTIDE SEQUENCE</scope>
    <source>
        <strain evidence="3">DSM 53165</strain>
    </source>
</reference>
<feature type="transmembrane region" description="Helical" evidence="1">
    <location>
        <begin position="206"/>
        <end position="239"/>
    </location>
</feature>
<dbReference type="InterPro" id="IPR003675">
    <property type="entry name" value="Rce1/LyrA-like_dom"/>
</dbReference>
<keyword evidence="1" id="KW-0472">Membrane</keyword>
<keyword evidence="1" id="KW-1133">Transmembrane helix</keyword>
<dbReference type="Pfam" id="PF02517">
    <property type="entry name" value="Rce1-like"/>
    <property type="match status" value="1"/>
</dbReference>
<gene>
    <name evidence="3" type="ORF">K7C98_23905</name>
</gene>
<evidence type="ECO:0000256" key="1">
    <source>
        <dbReference type="SAM" id="Phobius"/>
    </source>
</evidence>
<evidence type="ECO:0000313" key="3">
    <source>
        <dbReference type="EMBL" id="MBZ5712298.1"/>
    </source>
</evidence>
<evidence type="ECO:0000313" key="4">
    <source>
        <dbReference type="Proteomes" id="UP001139031"/>
    </source>
</evidence>
<name>A0ABS7TVL1_9BACT</name>
<keyword evidence="3" id="KW-0482">Metalloprotease</keyword>
<organism evidence="3 4">
    <name type="scientific">Nannocystis pusilla</name>
    <dbReference type="NCBI Taxonomy" id="889268"/>
    <lineage>
        <taxon>Bacteria</taxon>
        <taxon>Pseudomonadati</taxon>
        <taxon>Myxococcota</taxon>
        <taxon>Polyangia</taxon>
        <taxon>Nannocystales</taxon>
        <taxon>Nannocystaceae</taxon>
        <taxon>Nannocystis</taxon>
    </lineage>
</organism>
<feature type="domain" description="CAAX prenyl protease 2/Lysostaphin resistance protein A-like" evidence="2">
    <location>
        <begin position="143"/>
        <end position="224"/>
    </location>
</feature>
<protein>
    <submittedName>
        <fullName evidence="3">CPBP family intramembrane metalloprotease</fullName>
    </submittedName>
</protein>
<dbReference type="GO" id="GO:0008237">
    <property type="term" value="F:metallopeptidase activity"/>
    <property type="evidence" value="ECO:0007669"/>
    <property type="project" value="UniProtKB-KW"/>
</dbReference>
<feature type="transmembrane region" description="Helical" evidence="1">
    <location>
        <begin position="83"/>
        <end position="102"/>
    </location>
</feature>
<keyword evidence="3" id="KW-0645">Protease</keyword>
<sequence length="242" mass="25983">MSKRVALMLATMAAQLVWINASWRSGLMPPDSPVVQGVLVHGPMLIVAGVALVLAVRRGLFTPAELGLEAPAWTMRCGRAGRVLLLLAIFLAGALIDISGPLGTMTANGMSYSEIVHHLFRYEYRYIYGRLEPPLSTWDVGVHAVSTIVFPPLTEEIPYRALFIPVALSRLSRSGAAMASGVVFFLYHWLAGWAPHPAFFLHGWAFAWAFMLVGLAGSIAAHAGVLLGVVVLGTFAGFASTP</sequence>
<dbReference type="RefSeq" id="WP_224194060.1">
    <property type="nucleotide sequence ID" value="NZ_JAIRAU010000029.1"/>
</dbReference>
<feature type="transmembrane region" description="Helical" evidence="1">
    <location>
        <begin position="34"/>
        <end position="56"/>
    </location>
</feature>
<dbReference type="EMBL" id="JAIRAU010000029">
    <property type="protein sequence ID" value="MBZ5712298.1"/>
    <property type="molecule type" value="Genomic_DNA"/>
</dbReference>
<comment type="caution">
    <text evidence="3">The sequence shown here is derived from an EMBL/GenBank/DDBJ whole genome shotgun (WGS) entry which is preliminary data.</text>
</comment>
<proteinExistence type="predicted"/>
<accession>A0ABS7TVL1</accession>